<dbReference type="GO" id="GO:0055070">
    <property type="term" value="P:copper ion homeostasis"/>
    <property type="evidence" value="ECO:0007669"/>
    <property type="project" value="TreeGrafter"/>
</dbReference>
<name>A0A9D1IR24_9FIRM</name>
<organism evidence="4 5">
    <name type="scientific">Candidatus Egerieicola faecale</name>
    <dbReference type="NCBI Taxonomy" id="2840774"/>
    <lineage>
        <taxon>Bacteria</taxon>
        <taxon>Bacillati</taxon>
        <taxon>Bacillota</taxon>
        <taxon>Clostridia</taxon>
        <taxon>Eubacteriales</taxon>
        <taxon>Oscillospiraceae</taxon>
        <taxon>Oscillospiraceae incertae sedis</taxon>
        <taxon>Candidatus Egerieicola</taxon>
    </lineage>
</organism>
<accession>A0A9D1IR24</accession>
<reference evidence="4" key="2">
    <citation type="journal article" date="2021" name="PeerJ">
        <title>Extensive microbial diversity within the chicken gut microbiome revealed by metagenomics and culture.</title>
        <authorList>
            <person name="Gilroy R."/>
            <person name="Ravi A."/>
            <person name="Getino M."/>
            <person name="Pursley I."/>
            <person name="Horton D.L."/>
            <person name="Alikhan N.F."/>
            <person name="Baker D."/>
            <person name="Gharbi K."/>
            <person name="Hall N."/>
            <person name="Watson M."/>
            <person name="Adriaenssens E.M."/>
            <person name="Foster-Nyarko E."/>
            <person name="Jarju S."/>
            <person name="Secka A."/>
            <person name="Antonio M."/>
            <person name="Oren A."/>
            <person name="Chaudhuri R.R."/>
            <person name="La Ragione R."/>
            <person name="Hildebrand F."/>
            <person name="Pallen M.J."/>
        </authorList>
    </citation>
    <scope>NUCLEOTIDE SEQUENCE</scope>
    <source>
        <strain evidence="4">4509</strain>
    </source>
</reference>
<dbReference type="GO" id="GO:0043682">
    <property type="term" value="F:P-type divalent copper transporter activity"/>
    <property type="evidence" value="ECO:0007669"/>
    <property type="project" value="TreeGrafter"/>
</dbReference>
<dbReference type="GO" id="GO:0016020">
    <property type="term" value="C:membrane"/>
    <property type="evidence" value="ECO:0007669"/>
    <property type="project" value="TreeGrafter"/>
</dbReference>
<keyword evidence="3" id="KW-0812">Transmembrane</keyword>
<dbReference type="GO" id="GO:0005507">
    <property type="term" value="F:copper ion binding"/>
    <property type="evidence" value="ECO:0007669"/>
    <property type="project" value="TreeGrafter"/>
</dbReference>
<evidence type="ECO:0000256" key="1">
    <source>
        <dbReference type="ARBA" id="ARBA00022967"/>
    </source>
</evidence>
<evidence type="ECO:0000313" key="5">
    <source>
        <dbReference type="Proteomes" id="UP000824082"/>
    </source>
</evidence>
<feature type="compositionally biased region" description="Basic and acidic residues" evidence="2">
    <location>
        <begin position="99"/>
        <end position="114"/>
    </location>
</feature>
<feature type="transmembrane region" description="Helical" evidence="3">
    <location>
        <begin position="324"/>
        <end position="344"/>
    </location>
</feature>
<feature type="compositionally biased region" description="Basic and acidic residues" evidence="2">
    <location>
        <begin position="16"/>
        <end position="34"/>
    </location>
</feature>
<feature type="compositionally biased region" description="Basic and acidic residues" evidence="2">
    <location>
        <begin position="209"/>
        <end position="221"/>
    </location>
</feature>
<keyword evidence="1" id="KW-1278">Translocase</keyword>
<comment type="caution">
    <text evidence="4">The sequence shown here is derived from an EMBL/GenBank/DDBJ whole genome shotgun (WGS) entry which is preliminary data.</text>
</comment>
<dbReference type="Proteomes" id="UP000824082">
    <property type="component" value="Unassembled WGS sequence"/>
</dbReference>
<feature type="transmembrane region" description="Helical" evidence="3">
    <location>
        <begin position="395"/>
        <end position="417"/>
    </location>
</feature>
<dbReference type="InterPro" id="IPR023299">
    <property type="entry name" value="ATPase_P-typ_cyto_dom_N"/>
</dbReference>
<dbReference type="SUPFAM" id="SSF81660">
    <property type="entry name" value="Metal cation-transporting ATPase, ATP-binding domain N"/>
    <property type="match status" value="1"/>
</dbReference>
<protein>
    <submittedName>
        <fullName evidence="4">Uncharacterized protein</fullName>
    </submittedName>
</protein>
<feature type="transmembrane region" description="Helical" evidence="3">
    <location>
        <begin position="356"/>
        <end position="375"/>
    </location>
</feature>
<feature type="region of interest" description="Disordered" evidence="2">
    <location>
        <begin position="16"/>
        <end position="163"/>
    </location>
</feature>
<dbReference type="PANTHER" id="PTHR43520">
    <property type="entry name" value="ATP7, ISOFORM B"/>
    <property type="match status" value="1"/>
</dbReference>
<proteinExistence type="predicted"/>
<dbReference type="AlphaFoldDB" id="A0A9D1IR24"/>
<evidence type="ECO:0000256" key="3">
    <source>
        <dbReference type="SAM" id="Phobius"/>
    </source>
</evidence>
<feature type="transmembrane region" description="Helical" evidence="3">
    <location>
        <begin position="849"/>
        <end position="871"/>
    </location>
</feature>
<feature type="transmembrane region" description="Helical" evidence="3">
    <location>
        <begin position="543"/>
        <end position="568"/>
    </location>
</feature>
<keyword evidence="3" id="KW-1133">Transmembrane helix</keyword>
<evidence type="ECO:0000256" key="2">
    <source>
        <dbReference type="SAM" id="MobiDB-lite"/>
    </source>
</evidence>
<dbReference type="Gene3D" id="3.40.1110.10">
    <property type="entry name" value="Calcium-transporting ATPase, cytoplasmic domain N"/>
    <property type="match status" value="1"/>
</dbReference>
<feature type="region of interest" description="Disordered" evidence="2">
    <location>
        <begin position="178"/>
        <end position="294"/>
    </location>
</feature>
<feature type="transmembrane region" description="Helical" evidence="3">
    <location>
        <begin position="824"/>
        <end position="843"/>
    </location>
</feature>
<feature type="compositionally biased region" description="Polar residues" evidence="2">
    <location>
        <begin position="224"/>
        <end position="233"/>
    </location>
</feature>
<reference evidence="4" key="1">
    <citation type="submission" date="2020-10" db="EMBL/GenBank/DDBJ databases">
        <authorList>
            <person name="Gilroy R."/>
        </authorList>
    </citation>
    <scope>NUCLEOTIDE SEQUENCE</scope>
    <source>
        <strain evidence="4">4509</strain>
    </source>
</reference>
<dbReference type="PANTHER" id="PTHR43520:SF8">
    <property type="entry name" value="P-TYPE CU(+) TRANSPORTER"/>
    <property type="match status" value="1"/>
</dbReference>
<feature type="compositionally biased region" description="Low complexity" evidence="2">
    <location>
        <begin position="62"/>
        <end position="82"/>
    </location>
</feature>
<feature type="transmembrane region" description="Helical" evidence="3">
    <location>
        <begin position="423"/>
        <end position="443"/>
    </location>
</feature>
<dbReference type="GO" id="GO:0000166">
    <property type="term" value="F:nucleotide binding"/>
    <property type="evidence" value="ECO:0007669"/>
    <property type="project" value="InterPro"/>
</dbReference>
<sequence length="875" mass="96111">MSEQKYSVDDILEELKQKESQQKQEAYRQARRYDTQSLLDEILGHHPAAPAAEPKPEKKAPAAEQTPPKPEPAAAGAEQKPAVTSSEKEPAASSAGRFTLDEEALRQHQREQGKVRSPLWSTREFEKVPAQPKPAQPAPAVEKKPEEPAPSGAAETLEEKAEEYDNFRRRREEMIQGFTLKTPPHLEEGQQMPVSSPDALKTFPAVGMSKERTAALQEKLKQFHTGQTGQISRAQPEKPAQKAEPAPSQPEQEKAKTHHFPSMDTLEATAEVPQGKEKRHKKQPPLPETEEAIPDGDYEFEEFQSLDQAEEFAGAFKKTFRRGVWKLVGLAVVFLISLGFTLVGSWEGTPLEQFGAMVPCIAQLVCAVLGFVLTLDRMKNGFVTLRPGKASRDSLISLAMVMVIVFSVVLLVVDPAALGSSGVYLYVPVVLFELLFGAIGKLMEYRAVITNFKVVSSPAQYDKYSVTIEKNQSLAEDLVRPGGLEERAWMAESRKTDFLSGFVKESFSNNFGDKTVKITTPIFLILSLLAGVLAFFWGDIYAAFTVFTGCLAVSAGAIGLFLTSFPLYTTAKTLSRMGGAVLGGKAVEQFEGVNSLVLDAADLFYPKNITLYGIKTFSNTPIDHAILDATSVLCRTKSVLGCVFLKIIGNHTDYLSPVDSISYEDGMGISAWVNDRRILIGSRELMVHHGIDVPSKDYEDRYLEQNRNLVYLSASGELSGVFILGLGYSEDIRNMLIDLYNNNVLAVVRTVDPILTQEQLAKIFDLPLETFAVVPSRLSKELDASLEPAETAPALVCHNGRLASQIYSVLCAKVLGRPIHAGRWLYLISAGLGVALFVLFTLLGGVGQINNLFLCVYELISALLCLGVQYAGRLK</sequence>
<keyword evidence="3" id="KW-0472">Membrane</keyword>
<dbReference type="EMBL" id="DVMX01000137">
    <property type="protein sequence ID" value="HIU42305.1"/>
    <property type="molecule type" value="Genomic_DNA"/>
</dbReference>
<gene>
    <name evidence="4" type="ORF">IAD19_07110</name>
</gene>
<evidence type="ECO:0000313" key="4">
    <source>
        <dbReference type="EMBL" id="HIU42305.1"/>
    </source>
</evidence>
<feature type="transmembrane region" description="Helical" evidence="3">
    <location>
        <begin position="518"/>
        <end position="537"/>
    </location>
</feature>